<dbReference type="Gene3D" id="3.40.50.150">
    <property type="entry name" value="Vaccinia Virus protein VP39"/>
    <property type="match status" value="1"/>
</dbReference>
<comment type="caution">
    <text evidence="3">The sequence shown here is derived from an EMBL/GenBank/DDBJ whole genome shotgun (WGS) entry which is preliminary data.</text>
</comment>
<keyword evidence="3" id="KW-0808">Transferase</keyword>
<dbReference type="EMBL" id="QLMG01000033">
    <property type="protein sequence ID" value="RAK13884.1"/>
    <property type="molecule type" value="Genomic_DNA"/>
</dbReference>
<accession>A0A327XZ48</accession>
<name>A0A327XZ48_9RHOB</name>
<dbReference type="Pfam" id="PF08241">
    <property type="entry name" value="Methyltransf_11"/>
    <property type="match status" value="1"/>
</dbReference>
<evidence type="ECO:0000256" key="1">
    <source>
        <dbReference type="SAM" id="MobiDB-lite"/>
    </source>
</evidence>
<feature type="region of interest" description="Disordered" evidence="1">
    <location>
        <begin position="1"/>
        <end position="31"/>
    </location>
</feature>
<protein>
    <submittedName>
        <fullName evidence="3">Ubiquinone/menaquinone biosynthesis C-methylase UbiE</fullName>
    </submittedName>
</protein>
<proteinExistence type="predicted"/>
<dbReference type="InterPro" id="IPR013216">
    <property type="entry name" value="Methyltransf_11"/>
</dbReference>
<keyword evidence="3" id="KW-0830">Ubiquinone</keyword>
<evidence type="ECO:0000313" key="3">
    <source>
        <dbReference type="EMBL" id="RAK13884.1"/>
    </source>
</evidence>
<evidence type="ECO:0000259" key="2">
    <source>
        <dbReference type="Pfam" id="PF08241"/>
    </source>
</evidence>
<dbReference type="GO" id="GO:0032259">
    <property type="term" value="P:methylation"/>
    <property type="evidence" value="ECO:0007669"/>
    <property type="project" value="UniProtKB-KW"/>
</dbReference>
<reference evidence="3 4" key="1">
    <citation type="submission" date="2018-06" db="EMBL/GenBank/DDBJ databases">
        <title>Genomic Encyclopedia of Archaeal and Bacterial Type Strains, Phase II (KMG-II): from individual species to whole genera.</title>
        <authorList>
            <person name="Goeker M."/>
        </authorList>
    </citation>
    <scope>NUCLEOTIDE SEQUENCE [LARGE SCALE GENOMIC DNA]</scope>
    <source>
        <strain evidence="3 4">DSM 22011</strain>
    </source>
</reference>
<dbReference type="Proteomes" id="UP000249165">
    <property type="component" value="Unassembled WGS sequence"/>
</dbReference>
<sequence>MNTPQTAPRGDSAMAPRRDMAGGDAPDLDSSSERYARRFEGRAGAWLLSRQTDILCDLITPWPKARVLDVGGGHGQIAGALLPRGHQVCVLASSERALGQVRAMTDPALEMITGSLTALPFADRSFDVVTSFRMLAHVDDWRAHLAELTRVARQAVILDFPIPGGANLLEPLLFGLKKKVEGDTRRFRTIRRRIVHEALDQQGFGEIRETGQFVFPMVLHRALKRPGVSAVLERVMQSCGLSDRIGNPVILRAIISKRPSVNIEASDARLT</sequence>
<evidence type="ECO:0000313" key="4">
    <source>
        <dbReference type="Proteomes" id="UP000249165"/>
    </source>
</evidence>
<dbReference type="SUPFAM" id="SSF53335">
    <property type="entry name" value="S-adenosyl-L-methionine-dependent methyltransferases"/>
    <property type="match status" value="1"/>
</dbReference>
<dbReference type="PANTHER" id="PTHR43591">
    <property type="entry name" value="METHYLTRANSFERASE"/>
    <property type="match status" value="1"/>
</dbReference>
<feature type="domain" description="Methyltransferase type 11" evidence="2">
    <location>
        <begin position="68"/>
        <end position="154"/>
    </location>
</feature>
<organism evidence="3 4">
    <name type="scientific">Salipiger aestuarii</name>
    <dbReference type="NCBI Taxonomy" id="568098"/>
    <lineage>
        <taxon>Bacteria</taxon>
        <taxon>Pseudomonadati</taxon>
        <taxon>Pseudomonadota</taxon>
        <taxon>Alphaproteobacteria</taxon>
        <taxon>Rhodobacterales</taxon>
        <taxon>Roseobacteraceae</taxon>
        <taxon>Salipiger</taxon>
    </lineage>
</organism>
<dbReference type="InterPro" id="IPR029063">
    <property type="entry name" value="SAM-dependent_MTases_sf"/>
</dbReference>
<gene>
    <name evidence="3" type="ORF">ATI53_103330</name>
</gene>
<keyword evidence="3" id="KW-0489">Methyltransferase</keyword>
<dbReference type="OrthoDB" id="528104at2"/>
<dbReference type="CDD" id="cd02440">
    <property type="entry name" value="AdoMet_MTases"/>
    <property type="match status" value="1"/>
</dbReference>
<dbReference type="GO" id="GO:0008757">
    <property type="term" value="F:S-adenosylmethionine-dependent methyltransferase activity"/>
    <property type="evidence" value="ECO:0007669"/>
    <property type="project" value="InterPro"/>
</dbReference>
<dbReference type="AlphaFoldDB" id="A0A327XZ48"/>
<keyword evidence="4" id="KW-1185">Reference proteome</keyword>